<dbReference type="EMBL" id="CP073041">
    <property type="protein sequence ID" value="UXE59838.1"/>
    <property type="molecule type" value="Genomic_DNA"/>
</dbReference>
<organism evidence="1">
    <name type="scientific">Woronichinia naegeliana WA131</name>
    <dbReference type="NCBI Taxonomy" id="2824559"/>
    <lineage>
        <taxon>Bacteria</taxon>
        <taxon>Bacillati</taxon>
        <taxon>Cyanobacteriota</taxon>
        <taxon>Cyanophyceae</taxon>
        <taxon>Synechococcales</taxon>
        <taxon>Coelosphaeriaceae</taxon>
        <taxon>Woronichinia</taxon>
    </lineage>
</organism>
<name>A0A977KTU6_9CYAN</name>
<proteinExistence type="predicted"/>
<evidence type="ECO:0000313" key="1">
    <source>
        <dbReference type="EMBL" id="UXE59838.1"/>
    </source>
</evidence>
<sequence length="53" mass="6705">MISEDYRRKWQEFYQCECGQGWWGWSRDRFRPASNSYNCRYSCQRRLFVPSFH</sequence>
<reference evidence="1" key="1">
    <citation type="submission" date="2021-04" db="EMBL/GenBank/DDBJ databases">
        <title>Genome sequence of Woronichinia naegeliana from Washington state freshwater lake bloom.</title>
        <authorList>
            <person name="Dreher T.W."/>
        </authorList>
    </citation>
    <scope>NUCLEOTIDE SEQUENCE</scope>
    <source>
        <strain evidence="1">WA131</strain>
    </source>
</reference>
<accession>A0A977KTU6</accession>
<dbReference type="AlphaFoldDB" id="A0A977KTU6"/>
<dbReference type="KEGG" id="wna:KA717_29675"/>
<protein>
    <submittedName>
        <fullName evidence="1">Uncharacterized protein</fullName>
    </submittedName>
</protein>
<gene>
    <name evidence="1" type="ORF">KA717_29675</name>
</gene>
<dbReference type="Proteomes" id="UP001065613">
    <property type="component" value="Chromosome"/>
</dbReference>